<accession>A0A849CD95</accession>
<evidence type="ECO:0000313" key="2">
    <source>
        <dbReference type="EMBL" id="NNH73089.1"/>
    </source>
</evidence>
<evidence type="ECO:0000256" key="1">
    <source>
        <dbReference type="SAM" id="SignalP"/>
    </source>
</evidence>
<name>A0A849CD95_9NOCA</name>
<dbReference type="AlphaFoldDB" id="A0A849CD95"/>
<keyword evidence="3" id="KW-1185">Reference proteome</keyword>
<evidence type="ECO:0000313" key="3">
    <source>
        <dbReference type="Proteomes" id="UP000586827"/>
    </source>
</evidence>
<keyword evidence="1" id="KW-0732">Signal</keyword>
<dbReference type="RefSeq" id="WP_067523406.1">
    <property type="nucleotide sequence ID" value="NZ_JABELX010000009.1"/>
</dbReference>
<feature type="chain" id="PRO_5032425382" evidence="1">
    <location>
        <begin position="28"/>
        <end position="67"/>
    </location>
</feature>
<protein>
    <submittedName>
        <fullName evidence="2">Uncharacterized protein</fullName>
    </submittedName>
</protein>
<proteinExistence type="predicted"/>
<organism evidence="2 3">
    <name type="scientific">Nocardia uniformis</name>
    <dbReference type="NCBI Taxonomy" id="53432"/>
    <lineage>
        <taxon>Bacteria</taxon>
        <taxon>Bacillati</taxon>
        <taxon>Actinomycetota</taxon>
        <taxon>Actinomycetes</taxon>
        <taxon>Mycobacteriales</taxon>
        <taxon>Nocardiaceae</taxon>
        <taxon>Nocardia</taxon>
    </lineage>
</organism>
<reference evidence="2 3" key="1">
    <citation type="submission" date="2020-05" db="EMBL/GenBank/DDBJ databases">
        <title>MicrobeNet Type strains.</title>
        <authorList>
            <person name="Nicholson A.C."/>
        </authorList>
    </citation>
    <scope>NUCLEOTIDE SEQUENCE [LARGE SCALE GENOMIC DNA]</scope>
    <source>
        <strain evidence="2 3">JCM 3224</strain>
    </source>
</reference>
<feature type="signal peptide" evidence="1">
    <location>
        <begin position="1"/>
        <end position="27"/>
    </location>
</feature>
<dbReference type="EMBL" id="JABELX010000009">
    <property type="protein sequence ID" value="NNH73089.1"/>
    <property type="molecule type" value="Genomic_DNA"/>
</dbReference>
<dbReference type="Proteomes" id="UP000586827">
    <property type="component" value="Unassembled WGS sequence"/>
</dbReference>
<gene>
    <name evidence="2" type="ORF">HLB23_25050</name>
</gene>
<sequence>MRNRLRAGIFIGAVLLAPMAVAIPASAVPLQSVESVEQVGPVANPGCPGGAPHWGCLLSSLSAGISS</sequence>
<comment type="caution">
    <text evidence="2">The sequence shown here is derived from an EMBL/GenBank/DDBJ whole genome shotgun (WGS) entry which is preliminary data.</text>
</comment>